<dbReference type="EMBL" id="BAABGT010000002">
    <property type="protein sequence ID" value="GAA4535225.1"/>
    <property type="molecule type" value="Genomic_DNA"/>
</dbReference>
<comment type="caution">
    <text evidence="4">The sequence shown here is derived from an EMBL/GenBank/DDBJ whole genome shotgun (WGS) entry which is preliminary data.</text>
</comment>
<organism evidence="4 5">
    <name type="scientific">Pseudonocardia xishanensis</name>
    <dbReference type="NCBI Taxonomy" id="630995"/>
    <lineage>
        <taxon>Bacteria</taxon>
        <taxon>Bacillati</taxon>
        <taxon>Actinomycetota</taxon>
        <taxon>Actinomycetes</taxon>
        <taxon>Pseudonocardiales</taxon>
        <taxon>Pseudonocardiaceae</taxon>
        <taxon>Pseudonocardia</taxon>
    </lineage>
</organism>
<feature type="domain" description="MurL C-terminal" evidence="2">
    <location>
        <begin position="302"/>
        <end position="411"/>
    </location>
</feature>
<keyword evidence="1" id="KW-0413">Isomerase</keyword>
<keyword evidence="5" id="KW-1185">Reference proteome</keyword>
<keyword evidence="1" id="KW-0132">Cell division</keyword>
<keyword evidence="1" id="KW-0133">Cell shape</keyword>
<dbReference type="Proteomes" id="UP001501598">
    <property type="component" value="Unassembled WGS sequence"/>
</dbReference>
<dbReference type="InterPro" id="IPR058741">
    <property type="entry name" value="MurL_C"/>
</dbReference>
<dbReference type="InterPro" id="IPR043689">
    <property type="entry name" value="MurL"/>
</dbReference>
<comment type="similarity">
    <text evidence="1">Belongs to the MurL family.</text>
</comment>
<reference evidence="5" key="1">
    <citation type="journal article" date="2019" name="Int. J. Syst. Evol. Microbiol.">
        <title>The Global Catalogue of Microorganisms (GCM) 10K type strain sequencing project: providing services to taxonomists for standard genome sequencing and annotation.</title>
        <authorList>
            <consortium name="The Broad Institute Genomics Platform"/>
            <consortium name="The Broad Institute Genome Sequencing Center for Infectious Disease"/>
            <person name="Wu L."/>
            <person name="Ma J."/>
        </authorList>
    </citation>
    <scope>NUCLEOTIDE SEQUENCE [LARGE SCALE GENOMIC DNA]</scope>
    <source>
        <strain evidence="5">JCM 17906</strain>
    </source>
</reference>
<evidence type="ECO:0000313" key="4">
    <source>
        <dbReference type="EMBL" id="GAA4535225.1"/>
    </source>
</evidence>
<evidence type="ECO:0000313" key="5">
    <source>
        <dbReference type="Proteomes" id="UP001501598"/>
    </source>
</evidence>
<evidence type="ECO:0000256" key="1">
    <source>
        <dbReference type="HAMAP-Rule" id="MF_02209"/>
    </source>
</evidence>
<evidence type="ECO:0000259" key="3">
    <source>
        <dbReference type="Pfam" id="PF26299"/>
    </source>
</evidence>
<comment type="function">
    <text evidence="1">Cell wall formation. Catalyzes epimerization of the terminal L-glutamate in UDP-N-acetyl-alpha-D-muramoyl-L-alanyl-L-glutamate.</text>
</comment>
<protein>
    <recommendedName>
        <fullName evidence="1">UDP-N-acetyl-alpha-D-muramoyl-L-alanyl-L-glutamate epimerase</fullName>
        <ecNumber evidence="1">5.1.1.23</ecNumber>
    </recommendedName>
    <alternativeName>
        <fullName evidence="1">UDP-MurNAc-L-Ala-L-Glu epimerase</fullName>
    </alternativeName>
</protein>
<keyword evidence="1" id="KW-0573">Peptidoglycan synthesis</keyword>
<accession>A0ABP8RC33</accession>
<comment type="catalytic activity">
    <reaction evidence="1">
        <text>UDP-N-acetyl-alpha-D-muramoyl-L-alanyl-L-glutamate + ATP + H2O = UDP-N-acetyl-alpha-D-muramoyl-L-alanyl-D-glutamate + AMP + diphosphate + H(+)</text>
        <dbReference type="Rhea" id="RHEA:58812"/>
        <dbReference type="ChEBI" id="CHEBI:15377"/>
        <dbReference type="ChEBI" id="CHEBI:15378"/>
        <dbReference type="ChEBI" id="CHEBI:30616"/>
        <dbReference type="ChEBI" id="CHEBI:33019"/>
        <dbReference type="ChEBI" id="CHEBI:83900"/>
        <dbReference type="ChEBI" id="CHEBI:142725"/>
        <dbReference type="ChEBI" id="CHEBI:456215"/>
        <dbReference type="EC" id="5.1.1.23"/>
    </reaction>
</comment>
<name>A0ABP8RC33_9PSEU</name>
<dbReference type="Pfam" id="PF26298">
    <property type="entry name" value="MurL_epimerase_C"/>
    <property type="match status" value="1"/>
</dbReference>
<proteinExistence type="inferred from homology"/>
<comment type="pathway">
    <text evidence="1">Cell wall biogenesis; peptidoglycan biosynthesis.</text>
</comment>
<keyword evidence="1" id="KW-0131">Cell cycle</keyword>
<keyword evidence="1" id="KW-0961">Cell wall biogenesis/degradation</keyword>
<dbReference type="HAMAP" id="MF_02209">
    <property type="entry name" value="MurL"/>
    <property type="match status" value="1"/>
</dbReference>
<dbReference type="EC" id="5.1.1.23" evidence="1"/>
<gene>
    <name evidence="1 4" type="primary">murL</name>
    <name evidence="4" type="ORF">GCM10023175_00510</name>
</gene>
<dbReference type="RefSeq" id="WP_345411438.1">
    <property type="nucleotide sequence ID" value="NZ_BAABGT010000002.1"/>
</dbReference>
<dbReference type="InterPro" id="IPR058740">
    <property type="entry name" value="MurL_N"/>
</dbReference>
<feature type="domain" description="MurL N-terminal" evidence="3">
    <location>
        <begin position="4"/>
        <end position="279"/>
    </location>
</feature>
<sequence>MSHRAERFTYVGFDVEPGHNRLTCRYRLDDREFNETFNFPGGGDWTQPAVAEAARLLFLLAGISYYKAGAPPVIDLASTAVTPLERKMLLRYHLDGLGEFAHRNELDLSALQIVGPERTRDTPTPYLAKPGRPLIPFGGGLDSIVSVELIRPRADDPALFVVNRPGDRFAAIEEPAALTGLPVVRAERVLDGQILRSRELGFLNGHVPVTGIISAIALVAAVLDGRDAVVMSNEWSASSATLVVNGRPLNHQYSKSAEFEATLRAVVAEALGAPDYFSLLRPFSELWIAREFATDLRYLHHFHSCNRAFHIDRSTRQSQWCGRCDKCCFIDLVLAPFVPAEQLRQVFAGTEPLAEPELLGTFRRLLALDPDAKPWECVGDEAECRVAARLAGERPDRRGNPILKALVSASEGFIDPSVETLLAPLSEHHIPDRYAPDALLG</sequence>
<dbReference type="Pfam" id="PF26299">
    <property type="entry name" value="MurL_N"/>
    <property type="match status" value="1"/>
</dbReference>
<evidence type="ECO:0000259" key="2">
    <source>
        <dbReference type="Pfam" id="PF26298"/>
    </source>
</evidence>